<evidence type="ECO:0000256" key="2">
    <source>
        <dbReference type="ARBA" id="ARBA00011881"/>
    </source>
</evidence>
<dbReference type="Gene3D" id="3.40.50.720">
    <property type="entry name" value="NAD(P)-binding Rossmann-like Domain"/>
    <property type="match status" value="1"/>
</dbReference>
<dbReference type="SUPFAM" id="SSF50129">
    <property type="entry name" value="GroES-like"/>
    <property type="match status" value="1"/>
</dbReference>
<dbReference type="InterPro" id="IPR051603">
    <property type="entry name" value="Zinc-ADH_QOR/CCCR"/>
</dbReference>
<keyword evidence="3" id="KW-0963">Cytoplasm</keyword>
<evidence type="ECO:0000313" key="8">
    <source>
        <dbReference type="Proteomes" id="UP001165135"/>
    </source>
</evidence>
<evidence type="ECO:0000313" key="7">
    <source>
        <dbReference type="EMBL" id="GLY80223.1"/>
    </source>
</evidence>
<keyword evidence="4" id="KW-0521">NADP</keyword>
<keyword evidence="5" id="KW-0694">RNA-binding</keyword>
<dbReference type="InterPro" id="IPR002364">
    <property type="entry name" value="Quin_OxRdtase/zeta-crystal_CS"/>
</dbReference>
<accession>A0A9W6RR36</accession>
<dbReference type="SMART" id="SM00829">
    <property type="entry name" value="PKS_ER"/>
    <property type="match status" value="1"/>
</dbReference>
<dbReference type="Pfam" id="PF08240">
    <property type="entry name" value="ADH_N"/>
    <property type="match status" value="1"/>
</dbReference>
<dbReference type="PROSITE" id="PS01162">
    <property type="entry name" value="QOR_ZETA_CRYSTAL"/>
    <property type="match status" value="1"/>
</dbReference>
<dbReference type="PANTHER" id="PTHR44154:SF1">
    <property type="entry name" value="QUINONE OXIDOREDUCTASE"/>
    <property type="match status" value="1"/>
</dbReference>
<evidence type="ECO:0000256" key="4">
    <source>
        <dbReference type="ARBA" id="ARBA00022857"/>
    </source>
</evidence>
<dbReference type="AlphaFoldDB" id="A0A9W6RR36"/>
<dbReference type="PANTHER" id="PTHR44154">
    <property type="entry name" value="QUINONE OXIDOREDUCTASE"/>
    <property type="match status" value="1"/>
</dbReference>
<evidence type="ECO:0000259" key="6">
    <source>
        <dbReference type="SMART" id="SM00829"/>
    </source>
</evidence>
<evidence type="ECO:0000256" key="1">
    <source>
        <dbReference type="ARBA" id="ARBA00004496"/>
    </source>
</evidence>
<dbReference type="InterPro" id="IPR020843">
    <property type="entry name" value="ER"/>
</dbReference>
<evidence type="ECO:0000256" key="5">
    <source>
        <dbReference type="ARBA" id="ARBA00022884"/>
    </source>
</evidence>
<dbReference type="Gene3D" id="3.90.180.10">
    <property type="entry name" value="Medium-chain alcohol dehydrogenases, catalytic domain"/>
    <property type="match status" value="1"/>
</dbReference>
<protein>
    <submittedName>
        <fullName evidence="7">Oxidoreductase</fullName>
    </submittedName>
</protein>
<comment type="caution">
    <text evidence="7">The sequence shown here is derived from an EMBL/GenBank/DDBJ whole genome shotgun (WGS) entry which is preliminary data.</text>
</comment>
<gene>
    <name evidence="7" type="ORF">Airi01_084900</name>
</gene>
<dbReference type="GO" id="GO:0005737">
    <property type="term" value="C:cytoplasm"/>
    <property type="evidence" value="ECO:0007669"/>
    <property type="project" value="UniProtKB-SubCell"/>
</dbReference>
<dbReference type="Pfam" id="PF13602">
    <property type="entry name" value="ADH_zinc_N_2"/>
    <property type="match status" value="1"/>
</dbReference>
<dbReference type="InterPro" id="IPR013154">
    <property type="entry name" value="ADH-like_N"/>
</dbReference>
<dbReference type="InterPro" id="IPR036291">
    <property type="entry name" value="NAD(P)-bd_dom_sf"/>
</dbReference>
<reference evidence="7" key="1">
    <citation type="submission" date="2023-03" db="EMBL/GenBank/DDBJ databases">
        <title>Actinoallomurus iriomotensis NBRC 103681.</title>
        <authorList>
            <person name="Ichikawa N."/>
            <person name="Sato H."/>
            <person name="Tonouchi N."/>
        </authorList>
    </citation>
    <scope>NUCLEOTIDE SEQUENCE</scope>
    <source>
        <strain evidence="7">NBRC 103681</strain>
    </source>
</reference>
<dbReference type="RefSeq" id="WP_285632851.1">
    <property type="nucleotide sequence ID" value="NZ_BSTJ01000013.1"/>
</dbReference>
<comment type="subunit">
    <text evidence="2">Homotetramer.</text>
</comment>
<organism evidence="7 8">
    <name type="scientific">Actinoallomurus iriomotensis</name>
    <dbReference type="NCBI Taxonomy" id="478107"/>
    <lineage>
        <taxon>Bacteria</taxon>
        <taxon>Bacillati</taxon>
        <taxon>Actinomycetota</taxon>
        <taxon>Actinomycetes</taxon>
        <taxon>Streptosporangiales</taxon>
        <taxon>Thermomonosporaceae</taxon>
        <taxon>Actinoallomurus</taxon>
    </lineage>
</organism>
<sequence>MLAAIVRTPGELAVVDAPVPVPAAHQVLIEVEAAGAGYVDVMALRGEYPTPLGTGATPGVEVVGRVTAVGPDTPAELVGDRVLAVLTAFGGFAEKAVADVEGIVPAPDDVGAPDLVATGVNALVAEIALRRAGVTEGERVLVLGAGGGIGVLATQIARAHGAEVTAVTSSAARGERLRTLGATRVVDRTRSALPDDDTYDVIVDTVAGPALGRHLRLLRPNGRHVLCGAAAGVPDPAAFASPLHDFHKSPTVLFFSLNSVAPRDRRHSWTRVLALMAEGRLSPVIDRCLPLAEADAALRRVADGTAFGKVVLVPR</sequence>
<proteinExistence type="predicted"/>
<comment type="subcellular location">
    <subcellularLocation>
        <location evidence="1">Cytoplasm</location>
    </subcellularLocation>
</comment>
<name>A0A9W6RR36_9ACTN</name>
<dbReference type="InterPro" id="IPR011032">
    <property type="entry name" value="GroES-like_sf"/>
</dbReference>
<dbReference type="EMBL" id="BSTJ01000013">
    <property type="protein sequence ID" value="GLY80223.1"/>
    <property type="molecule type" value="Genomic_DNA"/>
</dbReference>
<dbReference type="GO" id="GO:0008270">
    <property type="term" value="F:zinc ion binding"/>
    <property type="evidence" value="ECO:0007669"/>
    <property type="project" value="InterPro"/>
</dbReference>
<dbReference type="Proteomes" id="UP001165135">
    <property type="component" value="Unassembled WGS sequence"/>
</dbReference>
<dbReference type="GO" id="GO:0016491">
    <property type="term" value="F:oxidoreductase activity"/>
    <property type="evidence" value="ECO:0007669"/>
    <property type="project" value="InterPro"/>
</dbReference>
<feature type="domain" description="Enoyl reductase (ER)" evidence="6">
    <location>
        <begin position="7"/>
        <end position="312"/>
    </location>
</feature>
<dbReference type="SUPFAM" id="SSF51735">
    <property type="entry name" value="NAD(P)-binding Rossmann-fold domains"/>
    <property type="match status" value="1"/>
</dbReference>
<evidence type="ECO:0000256" key="3">
    <source>
        <dbReference type="ARBA" id="ARBA00022490"/>
    </source>
</evidence>
<dbReference type="GO" id="GO:0003723">
    <property type="term" value="F:RNA binding"/>
    <property type="evidence" value="ECO:0007669"/>
    <property type="project" value="UniProtKB-KW"/>
</dbReference>